<dbReference type="FunFam" id="3.40.50.2000:FF:000056">
    <property type="entry name" value="Glycosyltransferase"/>
    <property type="match status" value="1"/>
</dbReference>
<keyword evidence="3 4" id="KW-0808">Transferase</keyword>
<dbReference type="PROSITE" id="PS00375">
    <property type="entry name" value="UDPGT"/>
    <property type="match status" value="1"/>
</dbReference>
<accession>A0AAV1DY48</accession>
<dbReference type="Gene3D" id="3.40.50.2000">
    <property type="entry name" value="Glycogen Phosphorylase B"/>
    <property type="match status" value="2"/>
</dbReference>
<dbReference type="GO" id="GO:0008194">
    <property type="term" value="F:UDP-glycosyltransferase activity"/>
    <property type="evidence" value="ECO:0007669"/>
    <property type="project" value="InterPro"/>
</dbReference>
<evidence type="ECO:0000256" key="1">
    <source>
        <dbReference type="ARBA" id="ARBA00009995"/>
    </source>
</evidence>
<dbReference type="Proteomes" id="UP001161247">
    <property type="component" value="Chromosome 7"/>
</dbReference>
<dbReference type="SUPFAM" id="SSF53756">
    <property type="entry name" value="UDP-Glycosyltransferase/glycogen phosphorylase"/>
    <property type="match status" value="1"/>
</dbReference>
<evidence type="ECO:0000256" key="5">
    <source>
        <dbReference type="RuleBase" id="RU362057"/>
    </source>
</evidence>
<proteinExistence type="inferred from homology"/>
<dbReference type="PANTHER" id="PTHR48046:SF6">
    <property type="entry name" value="GLYCOSYLTRANSFERASE"/>
    <property type="match status" value="1"/>
</dbReference>
<keyword evidence="7" id="KW-1185">Reference proteome</keyword>
<dbReference type="FunFam" id="3.40.50.2000:FF:000054">
    <property type="entry name" value="Glycosyltransferase"/>
    <property type="match status" value="1"/>
</dbReference>
<dbReference type="Pfam" id="PF00201">
    <property type="entry name" value="UDPGT"/>
    <property type="match status" value="1"/>
</dbReference>
<dbReference type="EMBL" id="OX459124">
    <property type="protein sequence ID" value="CAI9112866.1"/>
    <property type="molecule type" value="Genomic_DNA"/>
</dbReference>
<protein>
    <recommendedName>
        <fullName evidence="5">Glycosyltransferase</fullName>
        <ecNumber evidence="5">2.4.1.-</ecNumber>
    </recommendedName>
</protein>
<organism evidence="6 7">
    <name type="scientific">Oldenlandia corymbosa var. corymbosa</name>
    <dbReference type="NCBI Taxonomy" id="529605"/>
    <lineage>
        <taxon>Eukaryota</taxon>
        <taxon>Viridiplantae</taxon>
        <taxon>Streptophyta</taxon>
        <taxon>Embryophyta</taxon>
        <taxon>Tracheophyta</taxon>
        <taxon>Spermatophyta</taxon>
        <taxon>Magnoliopsida</taxon>
        <taxon>eudicotyledons</taxon>
        <taxon>Gunneridae</taxon>
        <taxon>Pentapetalae</taxon>
        <taxon>asterids</taxon>
        <taxon>lamiids</taxon>
        <taxon>Gentianales</taxon>
        <taxon>Rubiaceae</taxon>
        <taxon>Rubioideae</taxon>
        <taxon>Spermacoceae</taxon>
        <taxon>Hedyotis-Oldenlandia complex</taxon>
        <taxon>Oldenlandia</taxon>
    </lineage>
</organism>
<gene>
    <name evidence="6" type="ORF">OLC1_LOCUS19979</name>
</gene>
<reference evidence="6" key="1">
    <citation type="submission" date="2023-03" db="EMBL/GenBank/DDBJ databases">
        <authorList>
            <person name="Julca I."/>
        </authorList>
    </citation>
    <scope>NUCLEOTIDE SEQUENCE</scope>
</reference>
<dbReference type="CDD" id="cd03784">
    <property type="entry name" value="GT1_Gtf-like"/>
    <property type="match status" value="1"/>
</dbReference>
<dbReference type="PANTHER" id="PTHR48046">
    <property type="entry name" value="UDP-GLYCOSYLTRANSFERASE 72E1"/>
    <property type="match status" value="1"/>
</dbReference>
<evidence type="ECO:0000256" key="4">
    <source>
        <dbReference type="RuleBase" id="RU003718"/>
    </source>
</evidence>
<evidence type="ECO:0000313" key="7">
    <source>
        <dbReference type="Proteomes" id="UP001161247"/>
    </source>
</evidence>
<comment type="similarity">
    <text evidence="1 4">Belongs to the UDP-glycosyltransferase family.</text>
</comment>
<dbReference type="EC" id="2.4.1.-" evidence="5"/>
<evidence type="ECO:0000313" key="6">
    <source>
        <dbReference type="EMBL" id="CAI9112866.1"/>
    </source>
</evidence>
<evidence type="ECO:0000256" key="3">
    <source>
        <dbReference type="ARBA" id="ARBA00022679"/>
    </source>
</evidence>
<name>A0AAV1DY48_OLDCO</name>
<keyword evidence="2 4" id="KW-0328">Glycosyltransferase</keyword>
<dbReference type="InterPro" id="IPR002213">
    <property type="entry name" value="UDP_glucos_trans"/>
</dbReference>
<sequence>MIIMKETPHVALMPSPGMGHIIPMVELAKKLIQQNNLKLTLIIPGSGLNPNEEKPFIESLPNEINLVLLPNTNSDTSINTEPVLSIFKTVERSLPSLRNLIKSLVATTNLVALIVDFFGTTAFDIADEFNISQYMFFASNAMLLSLYLHLPELDSTVPGKYQDLPRPVQLRGCIPLRGEDLPTSFQNRESGTYKCFVEQSKRYRMASGILVNTFSDIEGGTIKALEKGKNVPTVYPVGPMVRQSTGQTEEMKTAKSFKWLDDQPEGSVLFVCFGSMGLLSKSQINELAFGLELSGKRFVWVIRGGGLDSLPEGFAERTKDRGFLEFDWAPQAEILKHKSTGGFVTHCGWNSVQESILSSVPMIAWPLYAEQRMNAALLSEHLKIAVRPGVRSAGGLVGRIEIANCVNNVMEGEQGKKLRERTRALKVAGEKAVAVGGHSDKSLAEFVKILKLK</sequence>
<dbReference type="InterPro" id="IPR035595">
    <property type="entry name" value="UDP_glycos_trans_CS"/>
</dbReference>
<dbReference type="AlphaFoldDB" id="A0AAV1DY48"/>
<evidence type="ECO:0000256" key="2">
    <source>
        <dbReference type="ARBA" id="ARBA00022676"/>
    </source>
</evidence>